<dbReference type="Proteomes" id="UP000436088">
    <property type="component" value="Unassembled WGS sequence"/>
</dbReference>
<dbReference type="InterPro" id="IPR036093">
    <property type="entry name" value="NAC_dom_sf"/>
</dbReference>
<dbReference type="SUPFAM" id="SSF101941">
    <property type="entry name" value="NAC domain"/>
    <property type="match status" value="1"/>
</dbReference>
<evidence type="ECO:0000313" key="6">
    <source>
        <dbReference type="EMBL" id="KAE8718056.1"/>
    </source>
</evidence>
<evidence type="ECO:0000259" key="5">
    <source>
        <dbReference type="PROSITE" id="PS51005"/>
    </source>
</evidence>
<dbReference type="InterPro" id="IPR003441">
    <property type="entry name" value="NAC-dom"/>
</dbReference>
<evidence type="ECO:0000256" key="1">
    <source>
        <dbReference type="ARBA" id="ARBA00023015"/>
    </source>
</evidence>
<dbReference type="Gene3D" id="2.170.150.80">
    <property type="entry name" value="NAC domain"/>
    <property type="match status" value="1"/>
</dbReference>
<keyword evidence="2" id="KW-0238">DNA-binding</keyword>
<comment type="caution">
    <text evidence="6">The sequence shown here is derived from an EMBL/GenBank/DDBJ whole genome shotgun (WGS) entry which is preliminary data.</text>
</comment>
<evidence type="ECO:0000256" key="4">
    <source>
        <dbReference type="ARBA" id="ARBA00023242"/>
    </source>
</evidence>
<dbReference type="PANTHER" id="PTHR31719">
    <property type="entry name" value="NAC TRANSCRIPTION FACTOR 56"/>
    <property type="match status" value="1"/>
</dbReference>
<keyword evidence="3" id="KW-0804">Transcription</keyword>
<dbReference type="PROSITE" id="PS51005">
    <property type="entry name" value="NAC"/>
    <property type="match status" value="1"/>
</dbReference>
<dbReference type="GO" id="GO:0003677">
    <property type="term" value="F:DNA binding"/>
    <property type="evidence" value="ECO:0007669"/>
    <property type="project" value="UniProtKB-KW"/>
</dbReference>
<dbReference type="AlphaFoldDB" id="A0A6A3BM50"/>
<evidence type="ECO:0000256" key="2">
    <source>
        <dbReference type="ARBA" id="ARBA00023125"/>
    </source>
</evidence>
<protein>
    <recommendedName>
        <fullName evidence="5">NAC domain-containing protein</fullName>
    </recommendedName>
</protein>
<evidence type="ECO:0000256" key="3">
    <source>
        <dbReference type="ARBA" id="ARBA00023163"/>
    </source>
</evidence>
<feature type="domain" description="NAC" evidence="5">
    <location>
        <begin position="9"/>
        <end position="166"/>
    </location>
</feature>
<dbReference type="GO" id="GO:0048731">
    <property type="term" value="P:system development"/>
    <property type="evidence" value="ECO:0007669"/>
    <property type="project" value="TreeGrafter"/>
</dbReference>
<keyword evidence="1" id="KW-0805">Transcription regulation</keyword>
<gene>
    <name evidence="6" type="ORF">F3Y22_tig00110020pilonHSYRG00515</name>
</gene>
<dbReference type="Pfam" id="PF02365">
    <property type="entry name" value="NAM"/>
    <property type="match status" value="1"/>
</dbReference>
<proteinExistence type="predicted"/>
<reference evidence="6" key="1">
    <citation type="submission" date="2019-09" db="EMBL/GenBank/DDBJ databases">
        <title>Draft genome information of white flower Hibiscus syriacus.</title>
        <authorList>
            <person name="Kim Y.-M."/>
        </authorList>
    </citation>
    <scope>NUCLEOTIDE SEQUENCE [LARGE SCALE GENOMIC DNA]</scope>
    <source>
        <strain evidence="6">YM2019G1</strain>
    </source>
</reference>
<organism evidence="6 7">
    <name type="scientific">Hibiscus syriacus</name>
    <name type="common">Rose of Sharon</name>
    <dbReference type="NCBI Taxonomy" id="106335"/>
    <lineage>
        <taxon>Eukaryota</taxon>
        <taxon>Viridiplantae</taxon>
        <taxon>Streptophyta</taxon>
        <taxon>Embryophyta</taxon>
        <taxon>Tracheophyta</taxon>
        <taxon>Spermatophyta</taxon>
        <taxon>Magnoliopsida</taxon>
        <taxon>eudicotyledons</taxon>
        <taxon>Gunneridae</taxon>
        <taxon>Pentapetalae</taxon>
        <taxon>rosids</taxon>
        <taxon>malvids</taxon>
        <taxon>Malvales</taxon>
        <taxon>Malvaceae</taxon>
        <taxon>Malvoideae</taxon>
        <taxon>Hibiscus</taxon>
    </lineage>
</organism>
<keyword evidence="7" id="KW-1185">Reference proteome</keyword>
<dbReference type="PANTHER" id="PTHR31719:SF209">
    <property type="entry name" value="NAC DOMAIN-CONTAINING PROTEIN 68-LIKE"/>
    <property type="match status" value="1"/>
</dbReference>
<evidence type="ECO:0000313" key="7">
    <source>
        <dbReference type="Proteomes" id="UP000436088"/>
    </source>
</evidence>
<name>A0A6A3BM50_HIBSY</name>
<accession>A0A6A3BM50</accession>
<dbReference type="EMBL" id="VEPZ02000817">
    <property type="protein sequence ID" value="KAE8718056.1"/>
    <property type="molecule type" value="Genomic_DNA"/>
</dbReference>
<dbReference type="GO" id="GO:0006355">
    <property type="term" value="P:regulation of DNA-templated transcription"/>
    <property type="evidence" value="ECO:0007669"/>
    <property type="project" value="InterPro"/>
</dbReference>
<keyword evidence="4" id="KW-0539">Nucleus</keyword>
<sequence length="450" mass="51241">MEGDILRSLPPGYKFKPRDEELVDFYLKRKIYKRLLPPNIFRDVDLYKYDPLTLTEMCDNASSNGIITEWYFFTPRDRKYPKGSRPMRSAGDGYWKATGKPIPVISRGEEIGSKRSLVYCRGKSAKGEKTDWIMHEYVLTKAPPRQRRNEQDMQLDDCVLCRVYKRREARSKSGIPVEGSNDKEQEEAYKGEVAQNEGQMLENEISPDSTVMPQQTSSMLPQFSESFGARTMPAPMASMPLYHQFQLQVPPLPQFSGAGPSNLNFTASDGFFLDVQQVEVDNDAIVAKSEAGVMENGILPDCLNTMMPQQTLSMICLDEFDDYYLPEYPESFDSMSGENPTSFNRHEAVSDYFNFTSMPTPLASMPPYYQFQPLCFEPQVFPQQQQLSGDYRSNFNFTEADGFVLDFEQENADDSAVVAKSEAQNGIPRFTQCKEFDDAALNMVMPQKPV</sequence>